<dbReference type="InterPro" id="IPR016176">
    <property type="entry name" value="Cbl-dep_enz_cat"/>
</dbReference>
<dbReference type="AlphaFoldDB" id="A0A6B1DSC3"/>
<dbReference type="SUPFAM" id="SSF51703">
    <property type="entry name" value="Cobalamin (vitamin B12)-dependent enzymes"/>
    <property type="match status" value="1"/>
</dbReference>
<protein>
    <submittedName>
        <fullName evidence="4">Methylmalonyl-CoA mutase</fullName>
    </submittedName>
</protein>
<feature type="compositionally biased region" description="Basic and acidic residues" evidence="2">
    <location>
        <begin position="11"/>
        <end position="26"/>
    </location>
</feature>
<dbReference type="GO" id="GO:0004494">
    <property type="term" value="F:methylmalonyl-CoA mutase activity"/>
    <property type="evidence" value="ECO:0007669"/>
    <property type="project" value="InterPro"/>
</dbReference>
<feature type="region of interest" description="Disordered" evidence="2">
    <location>
        <begin position="1"/>
        <end position="51"/>
    </location>
</feature>
<feature type="domain" description="Methylmalonyl-CoA mutase alpha/beta chain catalytic" evidence="3">
    <location>
        <begin position="21"/>
        <end position="541"/>
    </location>
</feature>
<dbReference type="NCBIfam" id="TIGR00641">
    <property type="entry name" value="acid_CoA_mut_N"/>
    <property type="match status" value="1"/>
</dbReference>
<gene>
    <name evidence="4" type="ORF">F4Y08_05575</name>
</gene>
<dbReference type="InterPro" id="IPR006099">
    <property type="entry name" value="MeMalonylCoA_mutase_a/b_cat"/>
</dbReference>
<name>A0A6B1DSC3_9CHLR</name>
<organism evidence="4">
    <name type="scientific">Caldilineaceae bacterium SB0662_bin_9</name>
    <dbReference type="NCBI Taxonomy" id="2605258"/>
    <lineage>
        <taxon>Bacteria</taxon>
        <taxon>Bacillati</taxon>
        <taxon>Chloroflexota</taxon>
        <taxon>Caldilineae</taxon>
        <taxon>Caldilineales</taxon>
        <taxon>Caldilineaceae</taxon>
    </lineage>
</organism>
<dbReference type="GO" id="GO:0031419">
    <property type="term" value="F:cobalamin binding"/>
    <property type="evidence" value="ECO:0007669"/>
    <property type="project" value="InterPro"/>
</dbReference>
<evidence type="ECO:0000259" key="3">
    <source>
        <dbReference type="Pfam" id="PF01642"/>
    </source>
</evidence>
<evidence type="ECO:0000313" key="4">
    <source>
        <dbReference type="EMBL" id="MYD89796.1"/>
    </source>
</evidence>
<dbReference type="Pfam" id="PF01642">
    <property type="entry name" value="MM_CoA_mutase"/>
    <property type="match status" value="1"/>
</dbReference>
<dbReference type="InterPro" id="IPR006098">
    <property type="entry name" value="MMCoA_mutase_a_cat"/>
</dbReference>
<dbReference type="Gene3D" id="3.20.20.240">
    <property type="entry name" value="Methylmalonyl-CoA mutase"/>
    <property type="match status" value="1"/>
</dbReference>
<comment type="caution">
    <text evidence="4">The sequence shown here is derived from an EMBL/GenBank/DDBJ whole genome shotgun (WGS) entry which is preliminary data.</text>
</comment>
<evidence type="ECO:0000256" key="1">
    <source>
        <dbReference type="ARBA" id="ARBA00023235"/>
    </source>
</evidence>
<proteinExistence type="predicted"/>
<keyword evidence="1" id="KW-0413">Isomerase</keyword>
<accession>A0A6B1DSC3</accession>
<dbReference type="PANTHER" id="PTHR48101">
    <property type="entry name" value="METHYLMALONYL-COA MUTASE, MITOCHONDRIAL-RELATED"/>
    <property type="match status" value="1"/>
</dbReference>
<reference evidence="4" key="1">
    <citation type="submission" date="2019-09" db="EMBL/GenBank/DDBJ databases">
        <title>Characterisation of the sponge microbiome using genome-centric metagenomics.</title>
        <authorList>
            <person name="Engelberts J.P."/>
            <person name="Robbins S.J."/>
            <person name="De Goeij J.M."/>
            <person name="Aranda M."/>
            <person name="Bell S.C."/>
            <person name="Webster N.S."/>
        </authorList>
    </citation>
    <scope>NUCLEOTIDE SEQUENCE</scope>
    <source>
        <strain evidence="4">SB0662_bin_9</strain>
    </source>
</reference>
<dbReference type="PANTHER" id="PTHR48101:SF1">
    <property type="entry name" value="METHYLMALONYL-COA MUTASE, LARGE SUBUNIT"/>
    <property type="match status" value="1"/>
</dbReference>
<evidence type="ECO:0000256" key="2">
    <source>
        <dbReference type="SAM" id="MobiDB-lite"/>
    </source>
</evidence>
<sequence>MSSKPGPGNPARKESKREPTTSDHRPVARLYGPPEAEQAQEPYAGRLGQPGAYPFTRGIHPDMYRGRLWTMRQYAGFGTAEDSNRRFRDLLDQGQSGLSTAFDLPTQMGFDADSEWAEGEVGKSGVSICSWQDMDVLLRDIPLDRISLSMTINAPAAILLAMLAAVALDRNLPPASLTGTVQNDILKEYVARGTYIFPPAPSLRLATDLIRWCQGEMPRFNPISISGYHIREAGSTAAQEIAFTFAHAKAYVDSVLRSGLPVDAFAGRLSFFFNAHNNLLEEVAKFRAARRLWARIMRYGYGAENPRSWRLRFHTQTGGSTLTAQQPANNIVRVTVQALAAVLGGTQSLHTNSKDEALALPNAESASTALRTQQILAHESGVADTVDPLGGSWYVEHLTDEMEQTASAYLDRIDELGGTLAAVESGFMQLEIQEAAVRTQRAVDAGEELIVGVNAFRDGRGDEVADLNLLRVNEKVQADRRSQVRTHRSRRDRSAVREALKHVRAVAESPDGNLMPPILSAVQAGGTVGEICDELRSVWGEYQAQSWI</sequence>
<dbReference type="EMBL" id="VXPY01000036">
    <property type="protein sequence ID" value="MYD89796.1"/>
    <property type="molecule type" value="Genomic_DNA"/>
</dbReference>